<dbReference type="GO" id="GO:0035251">
    <property type="term" value="F:UDP-glucosyltransferase activity"/>
    <property type="evidence" value="ECO:0007669"/>
    <property type="project" value="UniProtKB-ARBA"/>
</dbReference>
<organism evidence="4 5">
    <name type="scientific">Arabidopsis thaliana</name>
    <name type="common">Mouse-ear cress</name>
    <dbReference type="NCBI Taxonomy" id="3702"/>
    <lineage>
        <taxon>Eukaryota</taxon>
        <taxon>Viridiplantae</taxon>
        <taxon>Streptophyta</taxon>
        <taxon>Embryophyta</taxon>
        <taxon>Tracheophyta</taxon>
        <taxon>Spermatophyta</taxon>
        <taxon>Magnoliopsida</taxon>
        <taxon>eudicotyledons</taxon>
        <taxon>Gunneridae</taxon>
        <taxon>Pentapetalae</taxon>
        <taxon>rosids</taxon>
        <taxon>malvids</taxon>
        <taxon>Brassicales</taxon>
        <taxon>Brassicaceae</taxon>
        <taxon>Camelineae</taxon>
        <taxon>Arabidopsis</taxon>
    </lineage>
</organism>
<dbReference type="AlphaFoldDB" id="A0A178V8X0"/>
<evidence type="ECO:0000256" key="2">
    <source>
        <dbReference type="ARBA" id="ARBA00022676"/>
    </source>
</evidence>
<dbReference type="CDD" id="cd03784">
    <property type="entry name" value="GT1_Gtf-like"/>
    <property type="match status" value="1"/>
</dbReference>
<evidence type="ECO:0000313" key="5">
    <source>
        <dbReference type="Proteomes" id="UP000078284"/>
    </source>
</evidence>
<dbReference type="FunFam" id="3.40.50.2000:FF:000040">
    <property type="entry name" value="UDP-glycosyltransferase 76C1"/>
    <property type="match status" value="1"/>
</dbReference>
<dbReference type="SUPFAM" id="SSF53756">
    <property type="entry name" value="UDP-Glycosyltransferase/glycogen phosphorylase"/>
    <property type="match status" value="1"/>
</dbReference>
<gene>
    <name evidence="4" type="ordered locus">AXX17_At3g50340</name>
</gene>
<keyword evidence="3" id="KW-0808">Transferase</keyword>
<accession>A0A178V8X0</accession>
<evidence type="ECO:0000313" key="4">
    <source>
        <dbReference type="EMBL" id="OAP02639.1"/>
    </source>
</evidence>
<dbReference type="ExpressionAtlas" id="A0A178V8X0">
    <property type="expression patterns" value="baseline and differential"/>
</dbReference>
<comment type="caution">
    <text evidence="4">The sequence shown here is derived from an EMBL/GenBank/DDBJ whole genome shotgun (WGS) entry which is preliminary data.</text>
</comment>
<evidence type="ECO:0000256" key="1">
    <source>
        <dbReference type="ARBA" id="ARBA00009995"/>
    </source>
</evidence>
<dbReference type="Proteomes" id="UP000078284">
    <property type="component" value="Chromosome 3"/>
</dbReference>
<proteinExistence type="inferred from homology"/>
<evidence type="ECO:0000256" key="3">
    <source>
        <dbReference type="ARBA" id="ARBA00022679"/>
    </source>
</evidence>
<dbReference type="FunFam" id="3.40.50.2000:FF:000120">
    <property type="entry name" value="UDP-glycosyltransferase 76C1"/>
    <property type="match status" value="1"/>
</dbReference>
<dbReference type="Pfam" id="PF00201">
    <property type="entry name" value="UDPGT"/>
    <property type="match status" value="1"/>
</dbReference>
<dbReference type="InterPro" id="IPR002213">
    <property type="entry name" value="UDP_glucos_trans"/>
</dbReference>
<evidence type="ECO:0008006" key="6">
    <source>
        <dbReference type="Google" id="ProtNLM"/>
    </source>
</evidence>
<protein>
    <recommendedName>
        <fullName evidence="6">UDP-glycosyltransferase 76F1</fullName>
    </recommendedName>
</protein>
<name>A0A178V8X0_ARATH</name>
<dbReference type="PANTHER" id="PTHR11926">
    <property type="entry name" value="GLUCOSYL/GLUCURONOSYL TRANSFERASES"/>
    <property type="match status" value="1"/>
</dbReference>
<dbReference type="EMBL" id="LUHQ01000003">
    <property type="protein sequence ID" value="OAP02639.1"/>
    <property type="molecule type" value="Genomic_DNA"/>
</dbReference>
<dbReference type="PANTHER" id="PTHR11926:SF1374">
    <property type="entry name" value="UDP-GLYCOSYLTRANSFERASE 76F1-RELATED"/>
    <property type="match status" value="1"/>
</dbReference>
<dbReference type="Gene3D" id="3.40.50.2000">
    <property type="entry name" value="Glycogen Phosphorylase B"/>
    <property type="match status" value="2"/>
</dbReference>
<comment type="similarity">
    <text evidence="1">Belongs to the UDP-glycosyltransferase family.</text>
</comment>
<reference evidence="5" key="1">
    <citation type="journal article" date="2016" name="Proc. Natl. Acad. Sci. U.S.A.">
        <title>Chromosome-level assembly of Arabidopsis thaliana Ler reveals the extent of translocation and inversion polymorphisms.</title>
        <authorList>
            <person name="Zapata L."/>
            <person name="Ding J."/>
            <person name="Willing E.M."/>
            <person name="Hartwig B."/>
            <person name="Bezdan D."/>
            <person name="Jiao W.B."/>
            <person name="Patel V."/>
            <person name="Velikkakam James G."/>
            <person name="Koornneef M."/>
            <person name="Ossowski S."/>
            <person name="Schneeberger K."/>
        </authorList>
    </citation>
    <scope>NUCLEOTIDE SEQUENCE [LARGE SCALE GENOMIC DNA]</scope>
    <source>
        <strain evidence="5">cv. Landsberg erecta</strain>
    </source>
</reference>
<keyword evidence="2" id="KW-0328">Glycosyltransferase</keyword>
<sequence>MEERRVKRIIMFPLPFTGHFNPMIELAGIFHNRGFSVTILHTSFNFPDPSRHPQFTFRTITHKNEGEEDPLSQSETSSGKDLVVLISLLKQCYTEPFRQSLAEEVGEGGTVCCLVSDALWGRNTEIVAKEIGVRTMVMRTSGAATFCAYTAFPLLIDKGYLPIQGSRLDELVTELPPLKVKDLPVIKTKEPEGLNRILNDMVEGAKLSSGVVWNTFEDLERHSLMDCRSKLQVPLFPIGPFHKHRTDLPPKPKNKDKDDDEILTDWLNKQAPQSVVYVSFGSLAAIEENEFFEIAWGLRNSELPFLWVVRPGMVRGTEWLESLPCGFLENIGHQGKIVKWVNQLETLAHPAVGAFWTHCGWNSTIESICEGVPMICTPCFSDQHVNPRYIVDVWRVGMMLERCKMERTEIEKVVTSVMMENGAGLTEMCLELKEKANVCLSEDGSSSKYLDKLVSHVLSFDSSAFAS</sequence>